<evidence type="ECO:0000259" key="11">
    <source>
        <dbReference type="Pfam" id="PF22613"/>
    </source>
</evidence>
<dbReference type="Pfam" id="PF22613">
    <property type="entry name" value="Transketolase_C_1"/>
    <property type="match status" value="1"/>
</dbReference>
<evidence type="ECO:0000313" key="12">
    <source>
        <dbReference type="EMBL" id="WIM70185.1"/>
    </source>
</evidence>
<protein>
    <recommendedName>
        <fullName evidence="3 8">Pyruvate dehydrogenase E1 component</fullName>
        <ecNumber evidence="2 8">1.2.4.1</ecNumber>
    </recommendedName>
</protein>
<name>A0ABY8VKL5_9CORY</name>
<feature type="domain" description="Pyruvate dehydrogenase E1 component middle" evidence="10">
    <location>
        <begin position="502"/>
        <end position="726"/>
    </location>
</feature>
<evidence type="ECO:0000256" key="2">
    <source>
        <dbReference type="ARBA" id="ARBA00012281"/>
    </source>
</evidence>
<evidence type="ECO:0000256" key="6">
    <source>
        <dbReference type="ARBA" id="ARBA00023317"/>
    </source>
</evidence>
<evidence type="ECO:0000256" key="5">
    <source>
        <dbReference type="ARBA" id="ARBA00023052"/>
    </source>
</evidence>
<dbReference type="InterPro" id="IPR035807">
    <property type="entry name" value="PDC_E1_N"/>
</dbReference>
<dbReference type="SUPFAM" id="SSF52922">
    <property type="entry name" value="TK C-terminal domain-like"/>
    <property type="match status" value="1"/>
</dbReference>
<gene>
    <name evidence="12" type="primary">aceE</name>
    <name evidence="12" type="ORF">QP029_13575</name>
</gene>
<dbReference type="Proteomes" id="UP001238805">
    <property type="component" value="Chromosome"/>
</dbReference>
<feature type="domain" description="Transketolase-like C-terminal" evidence="11">
    <location>
        <begin position="742"/>
        <end position="877"/>
    </location>
</feature>
<evidence type="ECO:0000259" key="10">
    <source>
        <dbReference type="Pfam" id="PF17831"/>
    </source>
</evidence>
<sequence>MAEDRNANGASSDSNFPLIRDGVASYLNDSDPEETREWMDSLDGLLSETSPERARYLMLRLLERATAKRVPLPNLTSTDFVNTIPTTMEPEFPGDEEMEKRYRRWMRWNAAIMVHRAQRPEIGVGGHISTYAGAAPLYEVGFNHFFRGKDHPGGGDHIFFQGHASPGIYARAFLEGRLSEDDLDGFRQEVSRGPGNGIPSYPHPHGMKDFWEFPTVSMGLGPMDAIYQARFNRYLHNRGIKDTSEQHVWAFLGDGEMDEPESRGLIQHAALNNLDNLTFVVNCNLQRLDGPVRGNTQIIQELESFFLGAGWNVIKVIWGREWDALLEKDQDGALVTVMNTTPDGDYQTFKANDGAYVREHFFGRDERTLKLVEDMTDEEIWALPRGGHDYRKVYAAYQRAMETKDKPTVILAFTIKGYGLGHNFEGRNATHQMKKLTADDLKAFRDKQGIPISDEELEKDPYLPPYYHPGEDSEEIRYMQARRKELGGYVPTRREEYTPLPVPELDKLRSVRKGSGKQEVATTMALVRTFKELMRDKTLGERIVPIIPDEARTFGMDSWFPTLKIYNPHGQNYVPVDHDLMLSYREATDGQILHEGINEAGSVASFIAAGTSYATHGEAMVPLYIFYSMFGFQRTGDGIWAAADQMTRGFLIGATAGRTTLTGEGLQHMDGHSQILASTNPGVVSYDPAFAYEVAHLLREGIDRMYGEGRGEDVIYYFTVYNEPTHQPAEPEDLDVDGLHKGIYLYSTADDIEANGHEASILASGIGMQAALEAQQLLASEYNVQANVFSVTSWVELARDGAAKNKAQLRDPGAEVEVPFATKQLNQVDGETYVAVSDFATDLQEQIRAYVPGQYIVLGTDGFGFSDTRPAARRYFNTDAESVVVAVLMGLAREGKMDMSVAAEAAKKYHLDDPTKA</sequence>
<evidence type="ECO:0000256" key="7">
    <source>
        <dbReference type="ARBA" id="ARBA00051231"/>
    </source>
</evidence>
<evidence type="ECO:0000256" key="3">
    <source>
        <dbReference type="ARBA" id="ARBA00017172"/>
    </source>
</evidence>
<dbReference type="InterPro" id="IPR055152">
    <property type="entry name" value="Transketolase-like_C_2"/>
</dbReference>
<evidence type="ECO:0000256" key="1">
    <source>
        <dbReference type="ARBA" id="ARBA00001964"/>
    </source>
</evidence>
<dbReference type="CDD" id="cd02017">
    <property type="entry name" value="TPP_E1_EcPDC_like"/>
    <property type="match status" value="1"/>
</dbReference>
<keyword evidence="4 8" id="KW-0560">Oxidoreductase</keyword>
<dbReference type="InterPro" id="IPR051157">
    <property type="entry name" value="PDH/Transketolase"/>
</dbReference>
<keyword evidence="13" id="KW-1185">Reference proteome</keyword>
<dbReference type="PANTHER" id="PTHR43825:SF3">
    <property type="entry name" value="PYRUVATE DEHYDROGENASE E1 COMPONENT"/>
    <property type="match status" value="1"/>
</dbReference>
<reference evidence="12 13" key="1">
    <citation type="submission" date="2023-05" db="EMBL/GenBank/DDBJ databases">
        <title>Corynebacterium suedekumii sp. nov. and Corynebacterium breve sp. nov. isolated from raw cow's milk.</title>
        <authorList>
            <person name="Baer M.K."/>
            <person name="Mehl L."/>
            <person name="Hellmuth R."/>
            <person name="Marke G."/>
            <person name="Lipski A."/>
        </authorList>
    </citation>
    <scope>NUCLEOTIDE SEQUENCE [LARGE SCALE GENOMIC DNA]</scope>
    <source>
        <strain evidence="12 13">LM112</strain>
    </source>
</reference>
<feature type="domain" description="Transketolase N-terminal" evidence="9">
    <location>
        <begin position="126"/>
        <end position="322"/>
    </location>
</feature>
<proteinExistence type="predicted"/>
<dbReference type="InterPro" id="IPR041621">
    <property type="entry name" value="PDH_E1_M"/>
</dbReference>
<evidence type="ECO:0000259" key="9">
    <source>
        <dbReference type="Pfam" id="PF00456"/>
    </source>
</evidence>
<dbReference type="InterPro" id="IPR009014">
    <property type="entry name" value="Transketo_C/PFOR_II"/>
</dbReference>
<dbReference type="NCBIfam" id="TIGR00759">
    <property type="entry name" value="aceE"/>
    <property type="match status" value="1"/>
</dbReference>
<dbReference type="SUPFAM" id="SSF52518">
    <property type="entry name" value="Thiamin diphosphate-binding fold (THDP-binding)"/>
    <property type="match status" value="2"/>
</dbReference>
<evidence type="ECO:0000256" key="4">
    <source>
        <dbReference type="ARBA" id="ARBA00023002"/>
    </source>
</evidence>
<dbReference type="EC" id="1.2.4.1" evidence="2 8"/>
<dbReference type="PANTHER" id="PTHR43825">
    <property type="entry name" value="PYRUVATE DEHYDROGENASE E1 COMPONENT"/>
    <property type="match status" value="1"/>
</dbReference>
<dbReference type="InterPro" id="IPR004660">
    <property type="entry name" value="PDH_E1"/>
</dbReference>
<dbReference type="Pfam" id="PF17831">
    <property type="entry name" value="PDH_E1_M"/>
    <property type="match status" value="1"/>
</dbReference>
<dbReference type="PIRSF" id="PIRSF000156">
    <property type="entry name" value="Pyruvate_dh_E1"/>
    <property type="match status" value="1"/>
</dbReference>
<dbReference type="RefSeq" id="WP_284874778.1">
    <property type="nucleotide sequence ID" value="NZ_CP126970.1"/>
</dbReference>
<dbReference type="Gene3D" id="3.40.50.920">
    <property type="match status" value="1"/>
</dbReference>
<dbReference type="EMBL" id="CP126970">
    <property type="protein sequence ID" value="WIM70185.1"/>
    <property type="molecule type" value="Genomic_DNA"/>
</dbReference>
<keyword evidence="5 8" id="KW-0786">Thiamine pyrophosphate</keyword>
<dbReference type="Pfam" id="PF00456">
    <property type="entry name" value="Transketolase_N"/>
    <property type="match status" value="1"/>
</dbReference>
<dbReference type="Gene3D" id="3.40.50.970">
    <property type="match status" value="2"/>
</dbReference>
<evidence type="ECO:0000256" key="8">
    <source>
        <dbReference type="PIRNR" id="PIRNR000156"/>
    </source>
</evidence>
<dbReference type="InterPro" id="IPR005474">
    <property type="entry name" value="Transketolase_N"/>
</dbReference>
<keyword evidence="6 8" id="KW-0670">Pyruvate</keyword>
<evidence type="ECO:0000313" key="13">
    <source>
        <dbReference type="Proteomes" id="UP001238805"/>
    </source>
</evidence>
<comment type="catalytic activity">
    <reaction evidence="7 8">
        <text>N(6)-[(R)-lipoyl]-L-lysyl-[protein] + pyruvate + H(+) = N(6)-[(R)-S(8)-acetyldihydrolipoyl]-L-lysyl-[protein] + CO2</text>
        <dbReference type="Rhea" id="RHEA:19189"/>
        <dbReference type="Rhea" id="RHEA-COMP:10474"/>
        <dbReference type="Rhea" id="RHEA-COMP:10478"/>
        <dbReference type="ChEBI" id="CHEBI:15361"/>
        <dbReference type="ChEBI" id="CHEBI:15378"/>
        <dbReference type="ChEBI" id="CHEBI:16526"/>
        <dbReference type="ChEBI" id="CHEBI:83099"/>
        <dbReference type="ChEBI" id="CHEBI:83111"/>
        <dbReference type="EC" id="1.2.4.1"/>
    </reaction>
</comment>
<comment type="cofactor">
    <cofactor evidence="1 8">
        <name>thiamine diphosphate</name>
        <dbReference type="ChEBI" id="CHEBI:58937"/>
    </cofactor>
</comment>
<organism evidence="12 13">
    <name type="scientific">Corynebacterium suedekumii</name>
    <dbReference type="NCBI Taxonomy" id="3049801"/>
    <lineage>
        <taxon>Bacteria</taxon>
        <taxon>Bacillati</taxon>
        <taxon>Actinomycetota</taxon>
        <taxon>Actinomycetes</taxon>
        <taxon>Mycobacteriales</taxon>
        <taxon>Corynebacteriaceae</taxon>
        <taxon>Corynebacterium</taxon>
    </lineage>
</organism>
<comment type="function">
    <text evidence="8">Component of the pyruvate dehydrogenase (PDH) complex, that catalyzes the overall conversion of pyruvate to acetyl-CoA and CO(2).</text>
</comment>
<dbReference type="GO" id="GO:0004739">
    <property type="term" value="F:pyruvate dehydrogenase (acetyl-transferring) activity"/>
    <property type="evidence" value="ECO:0007669"/>
    <property type="project" value="UniProtKB-EC"/>
</dbReference>
<dbReference type="InterPro" id="IPR029061">
    <property type="entry name" value="THDP-binding"/>
</dbReference>
<accession>A0ABY8VKL5</accession>